<evidence type="ECO:0000259" key="2">
    <source>
        <dbReference type="PROSITE" id="PS51462"/>
    </source>
</evidence>
<dbReference type="FunFam" id="3.90.79.10:FF:000006">
    <property type="entry name" value="ADP compounds hydrolase NudE"/>
    <property type="match status" value="1"/>
</dbReference>
<dbReference type="AlphaFoldDB" id="A0A377IWZ6"/>
<reference evidence="3 4" key="1">
    <citation type="submission" date="2018-06" db="EMBL/GenBank/DDBJ databases">
        <authorList>
            <consortium name="Pathogen Informatics"/>
            <person name="Doyle S."/>
        </authorList>
    </citation>
    <scope>NUCLEOTIDE SEQUENCE [LARGE SCALE GENOMIC DNA]</scope>
    <source>
        <strain evidence="3 4">NCTC13335</strain>
    </source>
</reference>
<protein>
    <submittedName>
        <fullName evidence="3">ADP-ribose diphosphatase</fullName>
        <ecNumber evidence="3">3.6.1.-</ecNumber>
    </submittedName>
</protein>
<proteinExistence type="predicted"/>
<keyword evidence="1 3" id="KW-0378">Hydrolase</keyword>
<evidence type="ECO:0000313" key="3">
    <source>
        <dbReference type="EMBL" id="STO92629.1"/>
    </source>
</evidence>
<sequence>MKKSTPPSILAIRTVAKSHLFEIQAVDLRFSNGIERTYERFRPFNRDSVMAIAIDGADLLLVREYAMGTEQYELGFVKGAMDVGETPAQSANRELQEEIGVGAHKWTHLRTLKINPQIMGHNMHVLLGEDLYSNQLEGDEPEPLDIVRYPLAHLEELLLDGTFNEARNLAALYTLRDFLKKH</sequence>
<accession>A0A377IWZ6</accession>
<gene>
    <name evidence="3" type="primary">nudE</name>
    <name evidence="3" type="ORF">NCTC13335_00473</name>
</gene>
<dbReference type="NCBIfam" id="NF008736">
    <property type="entry name" value="PRK11762.1"/>
    <property type="match status" value="1"/>
</dbReference>
<evidence type="ECO:0000313" key="4">
    <source>
        <dbReference type="Proteomes" id="UP000255264"/>
    </source>
</evidence>
<dbReference type="PANTHER" id="PTHR11839:SF12">
    <property type="entry name" value="ADP COMPOUNDS HYDROLASE NUDE"/>
    <property type="match status" value="1"/>
</dbReference>
<name>A0A377IWZ6_9PAST</name>
<dbReference type="Proteomes" id="UP000255264">
    <property type="component" value="Unassembled WGS sequence"/>
</dbReference>
<dbReference type="PROSITE" id="PS51462">
    <property type="entry name" value="NUDIX"/>
    <property type="match status" value="1"/>
</dbReference>
<dbReference type="GO" id="GO:0019693">
    <property type="term" value="P:ribose phosphate metabolic process"/>
    <property type="evidence" value="ECO:0007669"/>
    <property type="project" value="TreeGrafter"/>
</dbReference>
<dbReference type="PANTHER" id="PTHR11839">
    <property type="entry name" value="UDP/ADP-SUGAR PYROPHOSPHATASE"/>
    <property type="match status" value="1"/>
</dbReference>
<organism evidence="3 4">
    <name type="scientific">Haemophilus pittmaniae</name>
    <dbReference type="NCBI Taxonomy" id="249188"/>
    <lineage>
        <taxon>Bacteria</taxon>
        <taxon>Pseudomonadati</taxon>
        <taxon>Pseudomonadota</taxon>
        <taxon>Gammaproteobacteria</taxon>
        <taxon>Pasteurellales</taxon>
        <taxon>Pasteurellaceae</taxon>
        <taxon>Haemophilus</taxon>
    </lineage>
</organism>
<dbReference type="GO" id="GO:0005829">
    <property type="term" value="C:cytosol"/>
    <property type="evidence" value="ECO:0007669"/>
    <property type="project" value="TreeGrafter"/>
</dbReference>
<dbReference type="RefSeq" id="WP_115002713.1">
    <property type="nucleotide sequence ID" value="NZ_UGHS01000002.1"/>
</dbReference>
<dbReference type="Gene3D" id="3.90.79.10">
    <property type="entry name" value="Nucleoside Triphosphate Pyrophosphohydrolase"/>
    <property type="match status" value="1"/>
</dbReference>
<dbReference type="InterPro" id="IPR015797">
    <property type="entry name" value="NUDIX_hydrolase-like_dom_sf"/>
</dbReference>
<keyword evidence="4" id="KW-1185">Reference proteome</keyword>
<dbReference type="SUPFAM" id="SSF55811">
    <property type="entry name" value="Nudix"/>
    <property type="match status" value="1"/>
</dbReference>
<dbReference type="Pfam" id="PF00293">
    <property type="entry name" value="NUDIX"/>
    <property type="match status" value="1"/>
</dbReference>
<feature type="domain" description="Nudix hydrolase" evidence="2">
    <location>
        <begin position="44"/>
        <end position="171"/>
    </location>
</feature>
<dbReference type="GO" id="GO:0006753">
    <property type="term" value="P:nucleoside phosphate metabolic process"/>
    <property type="evidence" value="ECO:0007669"/>
    <property type="project" value="TreeGrafter"/>
</dbReference>
<dbReference type="EC" id="3.6.1.-" evidence="3"/>
<evidence type="ECO:0000256" key="1">
    <source>
        <dbReference type="ARBA" id="ARBA00022801"/>
    </source>
</evidence>
<dbReference type="InterPro" id="IPR000086">
    <property type="entry name" value="NUDIX_hydrolase_dom"/>
</dbReference>
<dbReference type="GO" id="GO:0019144">
    <property type="term" value="F:ADP-sugar diphosphatase activity"/>
    <property type="evidence" value="ECO:0007669"/>
    <property type="project" value="TreeGrafter"/>
</dbReference>
<dbReference type="EMBL" id="UGHS01000002">
    <property type="protein sequence ID" value="STO92629.1"/>
    <property type="molecule type" value="Genomic_DNA"/>
</dbReference>
<dbReference type="OrthoDB" id="9806150at2"/>